<dbReference type="AlphaFoldDB" id="A0A839F203"/>
<dbReference type="EMBL" id="JACGXL010000001">
    <property type="protein sequence ID" value="MBA8886334.1"/>
    <property type="molecule type" value="Genomic_DNA"/>
</dbReference>
<proteinExistence type="predicted"/>
<accession>A0A839F203</accession>
<protein>
    <submittedName>
        <fullName evidence="1">Uncharacterized protein</fullName>
    </submittedName>
</protein>
<evidence type="ECO:0000313" key="1">
    <source>
        <dbReference type="EMBL" id="MBA8886334.1"/>
    </source>
</evidence>
<reference evidence="1 2" key="1">
    <citation type="submission" date="2020-07" db="EMBL/GenBank/DDBJ databases">
        <title>Genomic Encyclopedia of Type Strains, Phase IV (KMG-V): Genome sequencing to study the core and pangenomes of soil and plant-associated prokaryotes.</title>
        <authorList>
            <person name="Whitman W."/>
        </authorList>
    </citation>
    <scope>NUCLEOTIDE SEQUENCE [LARGE SCALE GENOMIC DNA]</scope>
    <source>
        <strain evidence="1 2">RH2WT43</strain>
    </source>
</reference>
<comment type="caution">
    <text evidence="1">The sequence shown here is derived from an EMBL/GenBank/DDBJ whole genome shotgun (WGS) entry which is preliminary data.</text>
</comment>
<sequence>MLKIVAGRSKAAWQVAGIEHADVLFASSEGDGSTFAAWGATGKPVVLVIDDRSSWPPAPFVLRHPFRVMQLLSVLDDVADLLAASPGRERGDPSRWSAAESLRALMPQSGNAAWHVTRTPLGEEVWLGHGLVRAAARTIARLRAGELELAAFHPTGTSPPADAPAIAACDFAWYVGLSGPARLAPWLFADVAYRLRRWPDFGRLGVNTGMLELCAMSTVRAWTPAALVEASGQPAADVHRFLAAASLAGLLVANGSEQAPALLARGRVQSGWDRFLGGLRRHLGLAA</sequence>
<evidence type="ECO:0000313" key="2">
    <source>
        <dbReference type="Proteomes" id="UP000550401"/>
    </source>
</evidence>
<dbReference type="Proteomes" id="UP000550401">
    <property type="component" value="Unassembled WGS sequence"/>
</dbReference>
<organism evidence="1 2">
    <name type="scientific">Dokdonella fugitiva</name>
    <dbReference type="NCBI Taxonomy" id="328517"/>
    <lineage>
        <taxon>Bacteria</taxon>
        <taxon>Pseudomonadati</taxon>
        <taxon>Pseudomonadota</taxon>
        <taxon>Gammaproteobacteria</taxon>
        <taxon>Lysobacterales</taxon>
        <taxon>Rhodanobacteraceae</taxon>
        <taxon>Dokdonella</taxon>
    </lineage>
</organism>
<name>A0A839F203_9GAMM</name>
<keyword evidence="2" id="KW-1185">Reference proteome</keyword>
<gene>
    <name evidence="1" type="ORF">FHW12_000525</name>
</gene>